<evidence type="ECO:0000256" key="1">
    <source>
        <dbReference type="ARBA" id="ARBA00004141"/>
    </source>
</evidence>
<dbReference type="Pfam" id="PF00829">
    <property type="entry name" value="Ribosomal_L21p"/>
    <property type="match status" value="1"/>
</dbReference>
<evidence type="ECO:0000256" key="4">
    <source>
        <dbReference type="ARBA" id="ARBA00022989"/>
    </source>
</evidence>
<dbReference type="Pfam" id="PF09815">
    <property type="entry name" value="XK-related"/>
    <property type="match status" value="1"/>
</dbReference>
<feature type="region of interest" description="Disordered" evidence="7">
    <location>
        <begin position="155"/>
        <end position="188"/>
    </location>
</feature>
<reference evidence="8" key="1">
    <citation type="submission" date="2020-03" db="EMBL/GenBank/DDBJ databases">
        <title>Studies in the Genomics of Life Span.</title>
        <authorList>
            <person name="Glass D."/>
        </authorList>
    </citation>
    <scope>NUCLEOTIDE SEQUENCE</scope>
    <source>
        <strain evidence="8">LTLLF</strain>
        <tissue evidence="8">Muscle</tissue>
    </source>
</reference>
<dbReference type="InterPro" id="IPR028909">
    <property type="entry name" value="bL21-like"/>
</dbReference>
<dbReference type="GO" id="GO:0005886">
    <property type="term" value="C:plasma membrane"/>
    <property type="evidence" value="ECO:0007669"/>
    <property type="project" value="UniProtKB-ARBA"/>
</dbReference>
<comment type="subcellular location">
    <subcellularLocation>
        <location evidence="1 6">Membrane</location>
        <topology evidence="1 6">Multi-pass membrane protein</topology>
    </subcellularLocation>
</comment>
<feature type="compositionally biased region" description="Pro residues" evidence="7">
    <location>
        <begin position="162"/>
        <end position="174"/>
    </location>
</feature>
<evidence type="ECO:0000256" key="6">
    <source>
        <dbReference type="RuleBase" id="RU910716"/>
    </source>
</evidence>
<dbReference type="InterPro" id="IPR036164">
    <property type="entry name" value="bL21-like_sf"/>
</dbReference>
<feature type="transmembrane region" description="Helical" evidence="6">
    <location>
        <begin position="363"/>
        <end position="383"/>
    </location>
</feature>
<evidence type="ECO:0000256" key="3">
    <source>
        <dbReference type="ARBA" id="ARBA00022692"/>
    </source>
</evidence>
<evidence type="ECO:0000256" key="2">
    <source>
        <dbReference type="ARBA" id="ARBA00008789"/>
    </source>
</evidence>
<keyword evidence="4 6" id="KW-1133">Transmembrane helix</keyword>
<dbReference type="GO" id="GO:0005840">
    <property type="term" value="C:ribosome"/>
    <property type="evidence" value="ECO:0007669"/>
    <property type="project" value="InterPro"/>
</dbReference>
<dbReference type="InterPro" id="IPR051773">
    <property type="entry name" value="XK-related_adapter"/>
</dbReference>
<accession>A0A8J6GDQ5</accession>
<dbReference type="InterPro" id="IPR018629">
    <property type="entry name" value="XK-rel"/>
</dbReference>
<keyword evidence="5 6" id="KW-0472">Membrane</keyword>
<comment type="caution">
    <text evidence="8">The sequence shown here is derived from an EMBL/GenBank/DDBJ whole genome shotgun (WGS) entry which is preliminary data.</text>
</comment>
<proteinExistence type="inferred from homology"/>
<organism evidence="8 9">
    <name type="scientific">Microtus ochrogaster</name>
    <name type="common">Prairie vole</name>
    <dbReference type="NCBI Taxonomy" id="79684"/>
    <lineage>
        <taxon>Eukaryota</taxon>
        <taxon>Metazoa</taxon>
        <taxon>Chordata</taxon>
        <taxon>Craniata</taxon>
        <taxon>Vertebrata</taxon>
        <taxon>Euteleostomi</taxon>
        <taxon>Mammalia</taxon>
        <taxon>Eutheria</taxon>
        <taxon>Euarchontoglires</taxon>
        <taxon>Glires</taxon>
        <taxon>Rodentia</taxon>
        <taxon>Myomorpha</taxon>
        <taxon>Muroidea</taxon>
        <taxon>Cricetidae</taxon>
        <taxon>Arvicolinae</taxon>
        <taxon>Microtus</taxon>
    </lineage>
</organism>
<feature type="transmembrane region" description="Helical" evidence="6">
    <location>
        <begin position="280"/>
        <end position="303"/>
    </location>
</feature>
<dbReference type="EMBL" id="JAATJU010023300">
    <property type="protein sequence ID" value="KAH0507888.1"/>
    <property type="molecule type" value="Genomic_DNA"/>
</dbReference>
<protein>
    <recommendedName>
        <fullName evidence="6">XK-related protein</fullName>
    </recommendedName>
</protein>
<feature type="transmembrane region" description="Helical" evidence="6">
    <location>
        <begin position="315"/>
        <end position="343"/>
    </location>
</feature>
<dbReference type="SUPFAM" id="SSF141091">
    <property type="entry name" value="L21p-like"/>
    <property type="match status" value="1"/>
</dbReference>
<feature type="compositionally biased region" description="Acidic residues" evidence="7">
    <location>
        <begin position="468"/>
        <end position="479"/>
    </location>
</feature>
<feature type="transmembrane region" description="Helical" evidence="6">
    <location>
        <begin position="395"/>
        <end position="418"/>
    </location>
</feature>
<dbReference type="PANTHER" id="PTHR14297">
    <property type="entry name" value="MEMBRANE TRANSPORT PROTEIN XK FAMILY MEMBER"/>
    <property type="match status" value="1"/>
</dbReference>
<dbReference type="GO" id="GO:0005737">
    <property type="term" value="C:cytoplasm"/>
    <property type="evidence" value="ECO:0007669"/>
    <property type="project" value="UniProtKB-ARBA"/>
</dbReference>
<gene>
    <name evidence="8" type="ORF">LTLLF_164110</name>
</gene>
<feature type="compositionally biased region" description="Low complexity" evidence="7">
    <location>
        <begin position="175"/>
        <end position="185"/>
    </location>
</feature>
<feature type="transmembrane region" description="Helical" evidence="6">
    <location>
        <begin position="251"/>
        <end position="274"/>
    </location>
</feature>
<comment type="similarity">
    <text evidence="2 6">Belongs to the XK family.</text>
</comment>
<feature type="region of interest" description="Disordered" evidence="7">
    <location>
        <begin position="459"/>
        <end position="505"/>
    </location>
</feature>
<dbReference type="PANTHER" id="PTHR14297:SF8">
    <property type="entry name" value="ENDOPLASMIC RETICULUM MEMBRANE ADAPTER PROTEIN XK"/>
    <property type="match status" value="1"/>
</dbReference>
<evidence type="ECO:0000313" key="9">
    <source>
        <dbReference type="Proteomes" id="UP000710432"/>
    </source>
</evidence>
<evidence type="ECO:0000313" key="8">
    <source>
        <dbReference type="EMBL" id="KAH0507888.1"/>
    </source>
</evidence>
<dbReference type="Proteomes" id="UP000710432">
    <property type="component" value="Unassembled WGS sequence"/>
</dbReference>
<feature type="compositionally biased region" description="Polar residues" evidence="7">
    <location>
        <begin position="482"/>
        <end position="496"/>
    </location>
</feature>
<name>A0A8J6GDQ5_MICOH</name>
<sequence>MAASIAAAALPGAFGRLVSVCSRSILAPSGPGAEVVRKVNELIATGQYGRLFAVVHFASHQWKVTSEDLILIENELDIQCGERIRLEKVLLVGADNFTLLGKPLLGKDLVRVEATVIEKTESWPRINMKFRKRKNFRKKKSDGFGRQFSTGVLEIQEHSPAPSRPRPAQTPPRPARAAARPSSANHPRRASVLLASPAPARTLLAHSAAGVRRLGIIMSLSLLSIVYGALRCNILAIKIKYDEYEVKVKPLAYVCIFLWRSFEIATRVIVLVLFTSVLKIWVVAVILVNFFSFFLYPWILFWCSGSPFPENIEKALSRVGTTIVLCFLTLLYAGINMFCWSAVQLKIDSPDLISKSQNWYRLLIYYMMRFIENSVLLLLWYFFKTDIYMYVCAPLLILQLLIAYCTGILFMLVFYQFFHPCKKLFSSSVSESFRLCLRCVCWSCVRRKSSEPVVSVDTDIKSSTDQDQGQDEDQDEDQGQDVTPSTSRLSPETTEMWSAVDLYSA</sequence>
<evidence type="ECO:0000256" key="7">
    <source>
        <dbReference type="SAM" id="MobiDB-lite"/>
    </source>
</evidence>
<evidence type="ECO:0000256" key="5">
    <source>
        <dbReference type="ARBA" id="ARBA00023136"/>
    </source>
</evidence>
<keyword evidence="3 6" id="KW-0812">Transmembrane</keyword>
<dbReference type="AlphaFoldDB" id="A0A8J6GDQ5"/>
<feature type="transmembrane region" description="Helical" evidence="6">
    <location>
        <begin position="211"/>
        <end position="230"/>
    </location>
</feature>